<dbReference type="EMBL" id="JAWDJR010000002">
    <property type="protein sequence ID" value="KAK9979940.1"/>
    <property type="molecule type" value="Genomic_DNA"/>
</dbReference>
<accession>A0AAW2B1S2</accession>
<protein>
    <submittedName>
        <fullName evidence="1">Uncharacterized protein</fullName>
    </submittedName>
</protein>
<keyword evidence="2" id="KW-1185">Reference proteome</keyword>
<dbReference type="Proteomes" id="UP001479290">
    <property type="component" value="Unassembled WGS sequence"/>
</dbReference>
<evidence type="ECO:0000313" key="1">
    <source>
        <dbReference type="EMBL" id="KAK9979940.1"/>
    </source>
</evidence>
<evidence type="ECO:0000313" key="2">
    <source>
        <dbReference type="Proteomes" id="UP001479290"/>
    </source>
</evidence>
<comment type="caution">
    <text evidence="1">The sequence shown here is derived from an EMBL/GenBank/DDBJ whole genome shotgun (WGS) entry which is preliminary data.</text>
</comment>
<reference evidence="1 2" key="1">
    <citation type="submission" date="2024-05" db="EMBL/GenBank/DDBJ databases">
        <title>A high-quality chromosomal-level genome assembly of Topmouth culter (Culter alburnus).</title>
        <authorList>
            <person name="Zhao H."/>
        </authorList>
    </citation>
    <scope>NUCLEOTIDE SEQUENCE [LARGE SCALE GENOMIC DNA]</scope>
    <source>
        <strain evidence="1">CATC2023</strain>
        <tissue evidence="1">Muscle</tissue>
    </source>
</reference>
<gene>
    <name evidence="1" type="ORF">ABG768_013346</name>
</gene>
<proteinExistence type="predicted"/>
<name>A0AAW2B1S2_CULAL</name>
<sequence>MEQEPAPKLRHVMATTCYVMATMPESRYVMTTAAESLHVLVPGPVVPVISRPVVPSPVFSVPPSLVVPDMVPVWRHWSRRKYLIEIDAVYWMIDRVID</sequence>
<dbReference type="AlphaFoldDB" id="A0AAW2B1S2"/>
<organism evidence="1 2">
    <name type="scientific">Culter alburnus</name>
    <name type="common">Topmouth culter</name>
    <dbReference type="NCBI Taxonomy" id="194366"/>
    <lineage>
        <taxon>Eukaryota</taxon>
        <taxon>Metazoa</taxon>
        <taxon>Chordata</taxon>
        <taxon>Craniata</taxon>
        <taxon>Vertebrata</taxon>
        <taxon>Euteleostomi</taxon>
        <taxon>Actinopterygii</taxon>
        <taxon>Neopterygii</taxon>
        <taxon>Teleostei</taxon>
        <taxon>Ostariophysi</taxon>
        <taxon>Cypriniformes</taxon>
        <taxon>Xenocyprididae</taxon>
        <taxon>Xenocypridinae</taxon>
        <taxon>Culter</taxon>
    </lineage>
</organism>